<sequence>MKAIFGYEKESKSQPKENKTQPNENYAAITRYLLACEAAWRIYGFDIHYRFPHVETLPFHLPNEQSIIFDESDSLDYTLDKALVNETKFQASLC</sequence>
<dbReference type="EMBL" id="BQNB010015418">
    <property type="protein sequence ID" value="GJT39821.1"/>
    <property type="molecule type" value="Genomic_DNA"/>
</dbReference>
<feature type="compositionally biased region" description="Basic and acidic residues" evidence="1">
    <location>
        <begin position="7"/>
        <end position="19"/>
    </location>
</feature>
<keyword evidence="3" id="KW-1185">Reference proteome</keyword>
<gene>
    <name evidence="2" type="ORF">Tco_0939686</name>
</gene>
<protein>
    <submittedName>
        <fullName evidence="2">Uncharacterized protein</fullName>
    </submittedName>
</protein>
<comment type="caution">
    <text evidence="2">The sequence shown here is derived from an EMBL/GenBank/DDBJ whole genome shotgun (WGS) entry which is preliminary data.</text>
</comment>
<evidence type="ECO:0000313" key="3">
    <source>
        <dbReference type="Proteomes" id="UP001151760"/>
    </source>
</evidence>
<name>A0ABQ5DKS1_9ASTR</name>
<reference evidence="2" key="2">
    <citation type="submission" date="2022-01" db="EMBL/GenBank/DDBJ databases">
        <authorList>
            <person name="Yamashiro T."/>
            <person name="Shiraishi A."/>
            <person name="Satake H."/>
            <person name="Nakayama K."/>
        </authorList>
    </citation>
    <scope>NUCLEOTIDE SEQUENCE</scope>
</reference>
<evidence type="ECO:0000313" key="2">
    <source>
        <dbReference type="EMBL" id="GJT39821.1"/>
    </source>
</evidence>
<feature type="region of interest" description="Disordered" evidence="1">
    <location>
        <begin position="1"/>
        <end position="22"/>
    </location>
</feature>
<organism evidence="2 3">
    <name type="scientific">Tanacetum coccineum</name>
    <dbReference type="NCBI Taxonomy" id="301880"/>
    <lineage>
        <taxon>Eukaryota</taxon>
        <taxon>Viridiplantae</taxon>
        <taxon>Streptophyta</taxon>
        <taxon>Embryophyta</taxon>
        <taxon>Tracheophyta</taxon>
        <taxon>Spermatophyta</taxon>
        <taxon>Magnoliopsida</taxon>
        <taxon>eudicotyledons</taxon>
        <taxon>Gunneridae</taxon>
        <taxon>Pentapetalae</taxon>
        <taxon>asterids</taxon>
        <taxon>campanulids</taxon>
        <taxon>Asterales</taxon>
        <taxon>Asteraceae</taxon>
        <taxon>Asteroideae</taxon>
        <taxon>Anthemideae</taxon>
        <taxon>Anthemidinae</taxon>
        <taxon>Tanacetum</taxon>
    </lineage>
</organism>
<proteinExistence type="predicted"/>
<dbReference type="Proteomes" id="UP001151760">
    <property type="component" value="Unassembled WGS sequence"/>
</dbReference>
<reference evidence="2" key="1">
    <citation type="journal article" date="2022" name="Int. J. Mol. Sci.">
        <title>Draft Genome of Tanacetum Coccineum: Genomic Comparison of Closely Related Tanacetum-Family Plants.</title>
        <authorList>
            <person name="Yamashiro T."/>
            <person name="Shiraishi A."/>
            <person name="Nakayama K."/>
            <person name="Satake H."/>
        </authorList>
    </citation>
    <scope>NUCLEOTIDE SEQUENCE</scope>
</reference>
<evidence type="ECO:0000256" key="1">
    <source>
        <dbReference type="SAM" id="MobiDB-lite"/>
    </source>
</evidence>
<accession>A0ABQ5DKS1</accession>